<dbReference type="EMBL" id="HBUF01224822">
    <property type="protein sequence ID" value="CAG6670984.1"/>
    <property type="molecule type" value="Transcribed_RNA"/>
</dbReference>
<dbReference type="EMBL" id="HBUF01224823">
    <property type="protein sequence ID" value="CAG6670985.1"/>
    <property type="molecule type" value="Transcribed_RNA"/>
</dbReference>
<reference evidence="2" key="1">
    <citation type="submission" date="2021-05" db="EMBL/GenBank/DDBJ databases">
        <authorList>
            <person name="Alioto T."/>
            <person name="Alioto T."/>
            <person name="Gomez Garrido J."/>
        </authorList>
    </citation>
    <scope>NUCLEOTIDE SEQUENCE</scope>
</reference>
<feature type="transmembrane region" description="Helical" evidence="1">
    <location>
        <begin position="30"/>
        <end position="54"/>
    </location>
</feature>
<accession>A0A8D8WUL9</accession>
<keyword evidence="1" id="KW-0472">Membrane</keyword>
<proteinExistence type="predicted"/>
<keyword evidence="1" id="KW-1133">Transmembrane helix</keyword>
<name>A0A8D8WUL9_9HEMI</name>
<keyword evidence="1" id="KW-0812">Transmembrane</keyword>
<feature type="transmembrane region" description="Helical" evidence="1">
    <location>
        <begin position="66"/>
        <end position="85"/>
    </location>
</feature>
<dbReference type="AlphaFoldDB" id="A0A8D8WUL9"/>
<evidence type="ECO:0000313" key="2">
    <source>
        <dbReference type="EMBL" id="CAG6670984.1"/>
    </source>
</evidence>
<evidence type="ECO:0000256" key="1">
    <source>
        <dbReference type="SAM" id="Phobius"/>
    </source>
</evidence>
<sequence>MLFLISTTSSKNSKLYTICMTPRFRRSFSLLILSISISPFLHKYLSYFCFQQWYHYHSSTIPLFNIGAFSRFVLLAFCSVSNISVPRSNSRVICRHPWSNKQTSASISTSPST</sequence>
<protein>
    <submittedName>
        <fullName evidence="2">Uncharacterized protein</fullName>
    </submittedName>
</protein>
<organism evidence="2">
    <name type="scientific">Cacopsylla melanoneura</name>
    <dbReference type="NCBI Taxonomy" id="428564"/>
    <lineage>
        <taxon>Eukaryota</taxon>
        <taxon>Metazoa</taxon>
        <taxon>Ecdysozoa</taxon>
        <taxon>Arthropoda</taxon>
        <taxon>Hexapoda</taxon>
        <taxon>Insecta</taxon>
        <taxon>Pterygota</taxon>
        <taxon>Neoptera</taxon>
        <taxon>Paraneoptera</taxon>
        <taxon>Hemiptera</taxon>
        <taxon>Sternorrhyncha</taxon>
        <taxon>Psylloidea</taxon>
        <taxon>Psyllidae</taxon>
        <taxon>Psyllinae</taxon>
        <taxon>Cacopsylla</taxon>
    </lineage>
</organism>